<feature type="compositionally biased region" description="Basic and acidic residues" evidence="1">
    <location>
        <begin position="254"/>
        <end position="289"/>
    </location>
</feature>
<feature type="compositionally biased region" description="Basic and acidic residues" evidence="1">
    <location>
        <begin position="1"/>
        <end position="20"/>
    </location>
</feature>
<evidence type="ECO:0000256" key="1">
    <source>
        <dbReference type="SAM" id="MobiDB-lite"/>
    </source>
</evidence>
<comment type="caution">
    <text evidence="2">The sequence shown here is derived from an EMBL/GenBank/DDBJ whole genome shotgun (WGS) entry which is preliminary data.</text>
</comment>
<dbReference type="EMBL" id="JAJSOF020000015">
    <property type="protein sequence ID" value="KAJ4440801.1"/>
    <property type="molecule type" value="Genomic_DNA"/>
</dbReference>
<feature type="region of interest" description="Disordered" evidence="1">
    <location>
        <begin position="1"/>
        <end position="50"/>
    </location>
</feature>
<keyword evidence="3" id="KW-1185">Reference proteome</keyword>
<evidence type="ECO:0000313" key="2">
    <source>
        <dbReference type="EMBL" id="KAJ4440801.1"/>
    </source>
</evidence>
<accession>A0ABQ8T2U6</accession>
<organism evidence="2 3">
    <name type="scientific">Periplaneta americana</name>
    <name type="common">American cockroach</name>
    <name type="synonym">Blatta americana</name>
    <dbReference type="NCBI Taxonomy" id="6978"/>
    <lineage>
        <taxon>Eukaryota</taxon>
        <taxon>Metazoa</taxon>
        <taxon>Ecdysozoa</taxon>
        <taxon>Arthropoda</taxon>
        <taxon>Hexapoda</taxon>
        <taxon>Insecta</taxon>
        <taxon>Pterygota</taxon>
        <taxon>Neoptera</taxon>
        <taxon>Polyneoptera</taxon>
        <taxon>Dictyoptera</taxon>
        <taxon>Blattodea</taxon>
        <taxon>Blattoidea</taxon>
        <taxon>Blattidae</taxon>
        <taxon>Blattinae</taxon>
        <taxon>Periplaneta</taxon>
    </lineage>
</organism>
<evidence type="ECO:0000313" key="3">
    <source>
        <dbReference type="Proteomes" id="UP001148838"/>
    </source>
</evidence>
<proteinExistence type="predicted"/>
<feature type="compositionally biased region" description="Polar residues" evidence="1">
    <location>
        <begin position="21"/>
        <end position="41"/>
    </location>
</feature>
<feature type="region of interest" description="Disordered" evidence="1">
    <location>
        <begin position="252"/>
        <end position="289"/>
    </location>
</feature>
<sequence>MEIPKKILGEGKTDGGKEENWNSQNDPFTSRSSDTAITNHNPRSEELTGSRQIHVEAELMHLFRIPRIPSVSFRGSPGLWQLWNIGTRGQDGIVRGVCVGSHKSDEKNYETNKRDAIRRQLFPYKTPEDAILGAGSNDENDDVEENEHDTCSESGAAKTLALTSYFAKCVACKGCLRISCPGQWRDDRSEQELNNCGRSCGNVQASLGEMYQSTRGLRGNMRFSNAKNIGWGHSRPLGVIVGSRSLIVSSVAGEEERSMREDGEDMKRIRGKGEKDRGRQEQENKNERKKGESQFLLIFLIIIHTFT</sequence>
<reference evidence="2 3" key="1">
    <citation type="journal article" date="2022" name="Allergy">
        <title>Genome assembly and annotation of Periplaneta americana reveal a comprehensive cockroach allergen profile.</title>
        <authorList>
            <person name="Wang L."/>
            <person name="Xiong Q."/>
            <person name="Saelim N."/>
            <person name="Wang L."/>
            <person name="Nong W."/>
            <person name="Wan A.T."/>
            <person name="Shi M."/>
            <person name="Liu X."/>
            <person name="Cao Q."/>
            <person name="Hui J.H.L."/>
            <person name="Sookrung N."/>
            <person name="Leung T.F."/>
            <person name="Tungtrongchitr A."/>
            <person name="Tsui S.K.W."/>
        </authorList>
    </citation>
    <scope>NUCLEOTIDE SEQUENCE [LARGE SCALE GENOMIC DNA]</scope>
    <source>
        <strain evidence="2">PWHHKU_190912</strain>
    </source>
</reference>
<gene>
    <name evidence="2" type="ORF">ANN_10647</name>
</gene>
<name>A0ABQ8T2U6_PERAM</name>
<protein>
    <submittedName>
        <fullName evidence="2">Uncharacterized protein</fullName>
    </submittedName>
</protein>
<dbReference type="Proteomes" id="UP001148838">
    <property type="component" value="Unassembled WGS sequence"/>
</dbReference>